<evidence type="ECO:0000313" key="12">
    <source>
        <dbReference type="Proteomes" id="UP000550707"/>
    </source>
</evidence>
<evidence type="ECO:0000256" key="5">
    <source>
        <dbReference type="ARBA" id="ARBA00023136"/>
    </source>
</evidence>
<evidence type="ECO:0000256" key="3">
    <source>
        <dbReference type="ARBA" id="ARBA00022729"/>
    </source>
</evidence>
<evidence type="ECO:0000256" key="2">
    <source>
        <dbReference type="ARBA" id="ARBA00022692"/>
    </source>
</evidence>
<dbReference type="PANTHER" id="PTHR23037">
    <property type="entry name" value="CYTOKINE RECEPTOR"/>
    <property type="match status" value="1"/>
</dbReference>
<dbReference type="InParanoid" id="A0A7J8J806"/>
<evidence type="ECO:0000256" key="7">
    <source>
        <dbReference type="ARBA" id="ARBA00023180"/>
    </source>
</evidence>
<protein>
    <submittedName>
        <fullName evidence="11">Interleukin 3 receptor subunit alpha</fullName>
    </submittedName>
</protein>
<dbReference type="GO" id="GO:0004896">
    <property type="term" value="F:cytokine receptor activity"/>
    <property type="evidence" value="ECO:0007669"/>
    <property type="project" value="TreeGrafter"/>
</dbReference>
<comment type="subcellular location">
    <subcellularLocation>
        <location evidence="1">Membrane</location>
        <topology evidence="1">Single-pass type I membrane protein</topology>
    </subcellularLocation>
</comment>
<accession>A0A7J8J806</accession>
<dbReference type="SUPFAM" id="SSF49265">
    <property type="entry name" value="Fibronectin type III"/>
    <property type="match status" value="1"/>
</dbReference>
<dbReference type="InterPro" id="IPR036116">
    <property type="entry name" value="FN3_sf"/>
</dbReference>
<keyword evidence="3" id="KW-0732">Signal</keyword>
<dbReference type="AlphaFoldDB" id="A0A7J8J806"/>
<keyword evidence="6 11" id="KW-0675">Receptor</keyword>
<proteinExistence type="predicted"/>
<keyword evidence="7" id="KW-0325">Glycoprotein</keyword>
<reference evidence="11 12" key="1">
    <citation type="journal article" date="2020" name="Nature">
        <title>Six reference-quality genomes reveal evolution of bat adaptations.</title>
        <authorList>
            <person name="Jebb D."/>
            <person name="Huang Z."/>
            <person name="Pippel M."/>
            <person name="Hughes G.M."/>
            <person name="Lavrichenko K."/>
            <person name="Devanna P."/>
            <person name="Winkler S."/>
            <person name="Jermiin L.S."/>
            <person name="Skirmuntt E.C."/>
            <person name="Katzourakis A."/>
            <person name="Burkitt-Gray L."/>
            <person name="Ray D.A."/>
            <person name="Sullivan K.A.M."/>
            <person name="Roscito J.G."/>
            <person name="Kirilenko B.M."/>
            <person name="Davalos L.M."/>
            <person name="Corthals A.P."/>
            <person name="Power M.L."/>
            <person name="Jones G."/>
            <person name="Ransome R.D."/>
            <person name="Dechmann D.K.N."/>
            <person name="Locatelli A.G."/>
            <person name="Puechmaille S.J."/>
            <person name="Fedrigo O."/>
            <person name="Jarvis E.D."/>
            <person name="Hiller M."/>
            <person name="Vernes S.C."/>
            <person name="Myers E.W."/>
            <person name="Teeling E.C."/>
        </authorList>
    </citation>
    <scope>NUCLEOTIDE SEQUENCE [LARGE SCALE GENOMIC DNA]</scope>
    <source>
        <strain evidence="11">MMolMol1</strain>
        <tissue evidence="11">Muscle</tissue>
    </source>
</reference>
<evidence type="ECO:0000259" key="9">
    <source>
        <dbReference type="Pfam" id="PF09240"/>
    </source>
</evidence>
<evidence type="ECO:0000256" key="6">
    <source>
        <dbReference type="ARBA" id="ARBA00023170"/>
    </source>
</evidence>
<keyword evidence="2 8" id="KW-0812">Transmembrane</keyword>
<dbReference type="InterPro" id="IPR015321">
    <property type="entry name" value="TypeI_recpt_CBD"/>
</dbReference>
<dbReference type="EMBL" id="JACASF010000002">
    <property type="protein sequence ID" value="KAF6492272.1"/>
    <property type="molecule type" value="Genomic_DNA"/>
</dbReference>
<evidence type="ECO:0000313" key="11">
    <source>
        <dbReference type="EMBL" id="KAF6492272.1"/>
    </source>
</evidence>
<keyword evidence="12" id="KW-1185">Reference proteome</keyword>
<evidence type="ECO:0000259" key="10">
    <source>
        <dbReference type="Pfam" id="PF18611"/>
    </source>
</evidence>
<gene>
    <name evidence="11" type="ORF">HJG59_006766</name>
</gene>
<feature type="domain" description="IL-3 receptor alpha chain N-terminal" evidence="10">
    <location>
        <begin position="49"/>
        <end position="122"/>
    </location>
</feature>
<feature type="transmembrane region" description="Helical" evidence="8">
    <location>
        <begin position="319"/>
        <end position="341"/>
    </location>
</feature>
<dbReference type="GO" id="GO:0009897">
    <property type="term" value="C:external side of plasma membrane"/>
    <property type="evidence" value="ECO:0007669"/>
    <property type="project" value="TreeGrafter"/>
</dbReference>
<evidence type="ECO:0000256" key="1">
    <source>
        <dbReference type="ARBA" id="ARBA00004479"/>
    </source>
</evidence>
<keyword evidence="5 8" id="KW-0472">Membrane</keyword>
<feature type="domain" description="Type I cytokine receptor cytokine-binding" evidence="9">
    <location>
        <begin position="134"/>
        <end position="220"/>
    </location>
</feature>
<dbReference type="PANTHER" id="PTHR23037:SF46">
    <property type="entry name" value="INTERLEUKIN 5 RECEPTOR SUBUNIT ALPHA"/>
    <property type="match status" value="1"/>
</dbReference>
<dbReference type="Proteomes" id="UP000550707">
    <property type="component" value="Unassembled WGS sequence"/>
</dbReference>
<dbReference type="FunCoup" id="A0A7J8J806">
    <property type="interactions" value="54"/>
</dbReference>
<organism evidence="11 12">
    <name type="scientific">Molossus molossus</name>
    <name type="common">Pallas' mastiff bat</name>
    <name type="synonym">Vespertilio molossus</name>
    <dbReference type="NCBI Taxonomy" id="27622"/>
    <lineage>
        <taxon>Eukaryota</taxon>
        <taxon>Metazoa</taxon>
        <taxon>Chordata</taxon>
        <taxon>Craniata</taxon>
        <taxon>Vertebrata</taxon>
        <taxon>Euteleostomi</taxon>
        <taxon>Mammalia</taxon>
        <taxon>Eutheria</taxon>
        <taxon>Laurasiatheria</taxon>
        <taxon>Chiroptera</taxon>
        <taxon>Yangochiroptera</taxon>
        <taxon>Molossidae</taxon>
        <taxon>Molossus</taxon>
    </lineage>
</organism>
<dbReference type="Pfam" id="PF18611">
    <property type="entry name" value="IL3Ra_N"/>
    <property type="match status" value="1"/>
</dbReference>
<name>A0A7J8J806_MOLMO</name>
<evidence type="ECO:0000256" key="8">
    <source>
        <dbReference type="SAM" id="Phobius"/>
    </source>
</evidence>
<dbReference type="InterPro" id="IPR013783">
    <property type="entry name" value="Ig-like_fold"/>
</dbReference>
<dbReference type="Gene3D" id="2.60.40.3850">
    <property type="match status" value="1"/>
</dbReference>
<dbReference type="Pfam" id="PF09240">
    <property type="entry name" value="IL6Ra-bind"/>
    <property type="match status" value="1"/>
</dbReference>
<sequence>MKHPEQANPQRQSSLPLPWEPPPMAGLWLAVFLTPVCCLLRDQALNPPITNLRMVPERKQLTWNNTKNISSVECYVDSRLFRKSENNVACKIFVLSKCKASNFTVKVTMVDDEPFSTWIEYPKPEGNPGAAAKDLHCKVHDVDFLTCTWAVGSEAPNDTQYHFTLENVETNQRWECPHYTSNERGTHVRCQFDKISRFPENQYRFLVEGVSTEGGILCSEFFERLEDIEELIAPNITATCNESLALMEWEMASLFHRNFEYNLEIQQGTEPPSSHKVYGKQWTLNNPGTFTVKIQALAGLWSAPQRFECGRAGGALHQLWLTASLIALAAVLTVGVAVVLCRRYSVLKKLLPPIPHMKDPLRDTCQGEKIMAWEAGPLTQDCPVAEVQVLKET</sequence>
<keyword evidence="4 8" id="KW-1133">Transmembrane helix</keyword>
<comment type="caution">
    <text evidence="11">The sequence shown here is derived from an EMBL/GenBank/DDBJ whole genome shotgun (WGS) entry which is preliminary data.</text>
</comment>
<dbReference type="Gene3D" id="2.60.40.10">
    <property type="entry name" value="Immunoglobulins"/>
    <property type="match status" value="2"/>
</dbReference>
<evidence type="ECO:0000256" key="4">
    <source>
        <dbReference type="ARBA" id="ARBA00022989"/>
    </source>
</evidence>
<dbReference type="InterPro" id="IPR040907">
    <property type="entry name" value="IL3Ra_N"/>
</dbReference>